<dbReference type="InterPro" id="IPR016181">
    <property type="entry name" value="Acyl_CoA_acyltransferase"/>
</dbReference>
<gene>
    <name evidence="2" type="ORF">CARN6_2034</name>
</gene>
<proteinExistence type="predicted"/>
<dbReference type="Gene3D" id="3.40.630.30">
    <property type="match status" value="1"/>
</dbReference>
<name>E6QMT4_9ZZZZ</name>
<sequence>MTERTVQTEQAELTGWQAVRWPEAVTLDGNWVRLEPLDAARHAASLWRAVAGHDAVWEWLFDGPFATEQAFTEAVAAKAESQVSRFYAIVPHGADGGAGEALGYASLMRIEPAHGVVEVGNVLFSPALQRTRAATEAIYLLASYVFEELGYRRFEWKCNALNQPSWRAAERFGFQFEGVFRRHMVVKGRSRDTAWFAMVDGDWPRLREAFEGWLAAENFNERGEQLRGLASFR</sequence>
<accession>E6QMT4</accession>
<dbReference type="PANTHER" id="PTHR43441:SF2">
    <property type="entry name" value="FAMILY ACETYLTRANSFERASE, PUTATIVE (AFU_ORTHOLOGUE AFUA_7G00850)-RELATED"/>
    <property type="match status" value="1"/>
</dbReference>
<keyword evidence="2" id="KW-0012">Acyltransferase</keyword>
<dbReference type="FunFam" id="3.40.630.30:FF:000047">
    <property type="entry name" value="Acetyltransferase, GNAT family"/>
    <property type="match status" value="1"/>
</dbReference>
<dbReference type="PANTHER" id="PTHR43441">
    <property type="entry name" value="RIBOSOMAL-PROTEIN-SERINE ACETYLTRANSFERASE"/>
    <property type="match status" value="1"/>
</dbReference>
<protein>
    <submittedName>
        <fullName evidence="2">Putative Acyl-CoA N-acyltransferase</fullName>
    </submittedName>
</protein>
<feature type="domain" description="N-acetyltransferase" evidence="1">
    <location>
        <begin position="32"/>
        <end position="192"/>
    </location>
</feature>
<dbReference type="SUPFAM" id="SSF55729">
    <property type="entry name" value="Acyl-CoA N-acyltransferases (Nat)"/>
    <property type="match status" value="1"/>
</dbReference>
<dbReference type="Pfam" id="PF13302">
    <property type="entry name" value="Acetyltransf_3"/>
    <property type="match status" value="1"/>
</dbReference>
<dbReference type="GO" id="GO:0008999">
    <property type="term" value="F:protein-N-terminal-alanine acetyltransferase activity"/>
    <property type="evidence" value="ECO:0007669"/>
    <property type="project" value="TreeGrafter"/>
</dbReference>
<dbReference type="InterPro" id="IPR051908">
    <property type="entry name" value="Ribosomal_N-acetyltransferase"/>
</dbReference>
<keyword evidence="2" id="KW-0808">Transferase</keyword>
<evidence type="ECO:0000313" key="2">
    <source>
        <dbReference type="EMBL" id="CBI08555.1"/>
    </source>
</evidence>
<dbReference type="PROSITE" id="PS51186">
    <property type="entry name" value="GNAT"/>
    <property type="match status" value="1"/>
</dbReference>
<dbReference type="AlphaFoldDB" id="E6QMT4"/>
<dbReference type="GO" id="GO:1990189">
    <property type="term" value="F:protein N-terminal-serine acetyltransferase activity"/>
    <property type="evidence" value="ECO:0007669"/>
    <property type="project" value="TreeGrafter"/>
</dbReference>
<evidence type="ECO:0000259" key="1">
    <source>
        <dbReference type="PROSITE" id="PS51186"/>
    </source>
</evidence>
<comment type="caution">
    <text evidence="2">The sequence shown here is derived from an EMBL/GenBank/DDBJ whole genome shotgun (WGS) entry which is preliminary data.</text>
</comment>
<organism evidence="2">
    <name type="scientific">mine drainage metagenome</name>
    <dbReference type="NCBI Taxonomy" id="410659"/>
    <lineage>
        <taxon>unclassified sequences</taxon>
        <taxon>metagenomes</taxon>
        <taxon>ecological metagenomes</taxon>
    </lineage>
</organism>
<dbReference type="InterPro" id="IPR000182">
    <property type="entry name" value="GNAT_dom"/>
</dbReference>
<dbReference type="EMBL" id="CABQ01000238">
    <property type="protein sequence ID" value="CBI08555.1"/>
    <property type="molecule type" value="Genomic_DNA"/>
</dbReference>
<reference evidence="2" key="1">
    <citation type="submission" date="2009-10" db="EMBL/GenBank/DDBJ databases">
        <title>Diversity of trophic interactions inside an arsenic-rich microbial ecosystem.</title>
        <authorList>
            <person name="Bertin P.N."/>
            <person name="Heinrich-Salmeron A."/>
            <person name="Pelletier E."/>
            <person name="Goulhen-Chollet F."/>
            <person name="Arsene-Ploetze F."/>
            <person name="Gallien S."/>
            <person name="Calteau A."/>
            <person name="Vallenet D."/>
            <person name="Casiot C."/>
            <person name="Chane-Woon-Ming B."/>
            <person name="Giloteaux L."/>
            <person name="Barakat M."/>
            <person name="Bonnefoy V."/>
            <person name="Bruneel O."/>
            <person name="Chandler M."/>
            <person name="Cleiss J."/>
            <person name="Duran R."/>
            <person name="Elbaz-Poulichet F."/>
            <person name="Fonknechten N."/>
            <person name="Lauga B."/>
            <person name="Mornico D."/>
            <person name="Ortet P."/>
            <person name="Schaeffer C."/>
            <person name="Siguier P."/>
            <person name="Alexander Thil Smith A."/>
            <person name="Van Dorsselaer A."/>
            <person name="Weissenbach J."/>
            <person name="Medigue C."/>
            <person name="Le Paslier D."/>
        </authorList>
    </citation>
    <scope>NUCLEOTIDE SEQUENCE</scope>
</reference>